<gene>
    <name evidence="2" type="ORF">B0J11DRAFT_120473</name>
</gene>
<dbReference type="EMBL" id="JAGMWT010000015">
    <property type="protein sequence ID" value="KAH7116265.1"/>
    <property type="molecule type" value="Genomic_DNA"/>
</dbReference>
<keyword evidence="1" id="KW-0732">Signal</keyword>
<dbReference type="Proteomes" id="UP000700596">
    <property type="component" value="Unassembled WGS sequence"/>
</dbReference>
<protein>
    <submittedName>
        <fullName evidence="2">Uncharacterized protein</fullName>
    </submittedName>
</protein>
<feature type="chain" id="PRO_5040377658" evidence="1">
    <location>
        <begin position="19"/>
        <end position="130"/>
    </location>
</feature>
<feature type="signal peptide" evidence="1">
    <location>
        <begin position="1"/>
        <end position="18"/>
    </location>
</feature>
<reference evidence="2" key="1">
    <citation type="journal article" date="2021" name="Nat. Commun.">
        <title>Genetic determinants of endophytism in the Arabidopsis root mycobiome.</title>
        <authorList>
            <person name="Mesny F."/>
            <person name="Miyauchi S."/>
            <person name="Thiergart T."/>
            <person name="Pickel B."/>
            <person name="Atanasova L."/>
            <person name="Karlsson M."/>
            <person name="Huettel B."/>
            <person name="Barry K.W."/>
            <person name="Haridas S."/>
            <person name="Chen C."/>
            <person name="Bauer D."/>
            <person name="Andreopoulos W."/>
            <person name="Pangilinan J."/>
            <person name="LaButti K."/>
            <person name="Riley R."/>
            <person name="Lipzen A."/>
            <person name="Clum A."/>
            <person name="Drula E."/>
            <person name="Henrissat B."/>
            <person name="Kohler A."/>
            <person name="Grigoriev I.V."/>
            <person name="Martin F.M."/>
            <person name="Hacquard S."/>
        </authorList>
    </citation>
    <scope>NUCLEOTIDE SEQUENCE</scope>
    <source>
        <strain evidence="2">MPI-CAGE-CH-0243</strain>
    </source>
</reference>
<organism evidence="2 3">
    <name type="scientific">Dendryphion nanum</name>
    <dbReference type="NCBI Taxonomy" id="256645"/>
    <lineage>
        <taxon>Eukaryota</taxon>
        <taxon>Fungi</taxon>
        <taxon>Dikarya</taxon>
        <taxon>Ascomycota</taxon>
        <taxon>Pezizomycotina</taxon>
        <taxon>Dothideomycetes</taxon>
        <taxon>Pleosporomycetidae</taxon>
        <taxon>Pleosporales</taxon>
        <taxon>Torulaceae</taxon>
        <taxon>Dendryphion</taxon>
    </lineage>
</organism>
<accession>A0A9P9D9I9</accession>
<name>A0A9P9D9I9_9PLEO</name>
<comment type="caution">
    <text evidence="2">The sequence shown here is derived from an EMBL/GenBank/DDBJ whole genome shotgun (WGS) entry which is preliminary data.</text>
</comment>
<proteinExistence type="predicted"/>
<dbReference type="OrthoDB" id="3745536at2759"/>
<sequence length="130" mass="13159">MQAKFVISLLIAATSVSAAPSQNLAPRVAAIPVGIYSGPGCNTGTPALPASTSYVPTDGSCFPISARLTGTTSSALIDSTTFTLPPGCFITLYSDSTCSSVNSIFVNTAGQCFTFGTPKFISSARTSGTC</sequence>
<dbReference type="AlphaFoldDB" id="A0A9P9D9I9"/>
<evidence type="ECO:0000313" key="2">
    <source>
        <dbReference type="EMBL" id="KAH7116265.1"/>
    </source>
</evidence>
<evidence type="ECO:0000313" key="3">
    <source>
        <dbReference type="Proteomes" id="UP000700596"/>
    </source>
</evidence>
<evidence type="ECO:0000256" key="1">
    <source>
        <dbReference type="SAM" id="SignalP"/>
    </source>
</evidence>
<keyword evidence="3" id="KW-1185">Reference proteome</keyword>